<name>A0A1M5DRV5_9FLAO</name>
<evidence type="ECO:0000256" key="1">
    <source>
        <dbReference type="SAM" id="Phobius"/>
    </source>
</evidence>
<proteinExistence type="predicted"/>
<dbReference type="AlphaFoldDB" id="A0A1M5DRV5"/>
<evidence type="ECO:0000313" key="2">
    <source>
        <dbReference type="EMBL" id="SHF69522.1"/>
    </source>
</evidence>
<feature type="transmembrane region" description="Helical" evidence="1">
    <location>
        <begin position="113"/>
        <end position="133"/>
    </location>
</feature>
<evidence type="ECO:0000313" key="3">
    <source>
        <dbReference type="Proteomes" id="UP000184147"/>
    </source>
</evidence>
<feature type="transmembrane region" description="Helical" evidence="1">
    <location>
        <begin position="81"/>
        <end position="101"/>
    </location>
</feature>
<feature type="transmembrane region" description="Helical" evidence="1">
    <location>
        <begin position="145"/>
        <end position="164"/>
    </location>
</feature>
<organism evidence="2 3">
    <name type="scientific">Flavobacterium fontis</name>
    <dbReference type="NCBI Taxonomy" id="1124188"/>
    <lineage>
        <taxon>Bacteria</taxon>
        <taxon>Pseudomonadati</taxon>
        <taxon>Bacteroidota</taxon>
        <taxon>Flavobacteriia</taxon>
        <taxon>Flavobacteriales</taxon>
        <taxon>Flavobacteriaceae</taxon>
        <taxon>Flavobacterium</taxon>
    </lineage>
</organism>
<keyword evidence="1" id="KW-0472">Membrane</keyword>
<keyword evidence="1" id="KW-1133">Transmembrane helix</keyword>
<protein>
    <submittedName>
        <fullName evidence="2">Uncharacterized protein</fullName>
    </submittedName>
</protein>
<dbReference type="RefSeq" id="WP_073364775.1">
    <property type="nucleotide sequence ID" value="NZ_FQVQ01000016.1"/>
</dbReference>
<dbReference type="Proteomes" id="UP000184147">
    <property type="component" value="Unassembled WGS sequence"/>
</dbReference>
<reference evidence="2 3" key="1">
    <citation type="submission" date="2016-11" db="EMBL/GenBank/DDBJ databases">
        <authorList>
            <person name="Jaros S."/>
            <person name="Januszkiewicz K."/>
            <person name="Wedrychowicz H."/>
        </authorList>
    </citation>
    <scope>NUCLEOTIDE SEQUENCE [LARGE SCALE GENOMIC DNA]</scope>
    <source>
        <strain evidence="2 3">DSM 25660</strain>
    </source>
</reference>
<dbReference type="STRING" id="1124188.SAMN05444377_11616"/>
<accession>A0A1M5DRV5</accession>
<dbReference type="OrthoDB" id="2149800at2"/>
<keyword evidence="3" id="KW-1185">Reference proteome</keyword>
<feature type="transmembrane region" description="Helical" evidence="1">
    <location>
        <begin position="54"/>
        <end position="75"/>
    </location>
</feature>
<gene>
    <name evidence="2" type="ORF">SAMN05444377_11616</name>
</gene>
<keyword evidence="1" id="KW-0812">Transmembrane</keyword>
<dbReference type="EMBL" id="FQVQ01000016">
    <property type="protein sequence ID" value="SHF69522.1"/>
    <property type="molecule type" value="Genomic_DNA"/>
</dbReference>
<sequence length="172" mass="19863">MQKDLHQEVAHYLSKNYTYTNTIRFLVRDGFTEEEVRTAIKAYLKENRPMGMDVLAFAFLVIHTAMIVPLYAYFILPQESFAVKLTILPLMVVIGIIARYAKDEQPWAMRLMTLIAVPATIYIFYLGITYFMFLESKGQSAGHYTIIAGLLLYALFAYSAFRGVKVFFDKRK</sequence>